<dbReference type="PROSITE" id="PS51419">
    <property type="entry name" value="RAB"/>
    <property type="match status" value="1"/>
</dbReference>
<dbReference type="InterPro" id="IPR005225">
    <property type="entry name" value="Small_GTP-bd"/>
</dbReference>
<dbReference type="InterPro" id="IPR001806">
    <property type="entry name" value="Small_GTPase"/>
</dbReference>
<sequence length="123" mass="13748">MEAPGGEVSGNRSSSASPSVTQAGQELYRYINKSYYRRAAAAILVYDITRRETFDHVARWLKDAMEVAPANLTAILIGNKCGLSDRRTVSYEEDESFAKTHGLFFMESSAKTAHNVEEVMFYP</sequence>
<evidence type="ECO:0000256" key="2">
    <source>
        <dbReference type="SAM" id="MobiDB-lite"/>
    </source>
</evidence>
<dbReference type="STRING" id="4555.A0A368RTM7"/>
<dbReference type="GO" id="GO:0005525">
    <property type="term" value="F:GTP binding"/>
    <property type="evidence" value="ECO:0007669"/>
    <property type="project" value="InterPro"/>
</dbReference>
<reference evidence="3" key="1">
    <citation type="journal article" date="2012" name="Nat. Biotechnol.">
        <title>Reference genome sequence of the model plant Setaria.</title>
        <authorList>
            <person name="Bennetzen J.L."/>
            <person name="Schmutz J."/>
            <person name="Wang H."/>
            <person name="Percifield R."/>
            <person name="Hawkins J."/>
            <person name="Pontaroli A.C."/>
            <person name="Estep M."/>
            <person name="Feng L."/>
            <person name="Vaughn J.N."/>
            <person name="Grimwood J."/>
            <person name="Jenkins J."/>
            <person name="Barry K."/>
            <person name="Lindquist E."/>
            <person name="Hellsten U."/>
            <person name="Deshpande S."/>
            <person name="Wang X."/>
            <person name="Wu X."/>
            <person name="Mitros T."/>
            <person name="Triplett J."/>
            <person name="Yang X."/>
            <person name="Ye C.Y."/>
            <person name="Mauro-Herrera M."/>
            <person name="Wang L."/>
            <person name="Li P."/>
            <person name="Sharma M."/>
            <person name="Sharma R."/>
            <person name="Ronald P.C."/>
            <person name="Panaud O."/>
            <person name="Kellogg E.A."/>
            <person name="Brutnell T.P."/>
            <person name="Doust A.N."/>
            <person name="Tuskan G.A."/>
            <person name="Rokhsar D."/>
            <person name="Devos K.M."/>
        </authorList>
    </citation>
    <scope>NUCLEOTIDE SEQUENCE [LARGE SCALE GENOMIC DNA]</scope>
    <source>
        <strain evidence="3">Yugu1</strain>
    </source>
</reference>
<dbReference type="AlphaFoldDB" id="A0A368RTM7"/>
<dbReference type="EMBL" id="CM003534">
    <property type="protein sequence ID" value="RCV33443.1"/>
    <property type="molecule type" value="Genomic_DNA"/>
</dbReference>
<reference evidence="3" key="2">
    <citation type="submission" date="2015-07" db="EMBL/GenBank/DDBJ databases">
        <authorList>
            <person name="Noorani M."/>
        </authorList>
    </citation>
    <scope>NUCLEOTIDE SEQUENCE</scope>
    <source>
        <strain evidence="3">Yugu1</strain>
    </source>
</reference>
<dbReference type="InterPro" id="IPR027417">
    <property type="entry name" value="P-loop_NTPase"/>
</dbReference>
<dbReference type="InterPro" id="IPR050209">
    <property type="entry name" value="Rab_GTPases_membrane_traffic"/>
</dbReference>
<protein>
    <submittedName>
        <fullName evidence="3">Uncharacterized protein</fullName>
    </submittedName>
</protein>
<name>A0A368RTM7_SETIT</name>
<dbReference type="SMART" id="SM00175">
    <property type="entry name" value="RAB"/>
    <property type="match status" value="1"/>
</dbReference>
<organism evidence="3">
    <name type="scientific">Setaria italica</name>
    <name type="common">Foxtail millet</name>
    <name type="synonym">Panicum italicum</name>
    <dbReference type="NCBI Taxonomy" id="4555"/>
    <lineage>
        <taxon>Eukaryota</taxon>
        <taxon>Viridiplantae</taxon>
        <taxon>Streptophyta</taxon>
        <taxon>Embryophyta</taxon>
        <taxon>Tracheophyta</taxon>
        <taxon>Spermatophyta</taxon>
        <taxon>Magnoliopsida</taxon>
        <taxon>Liliopsida</taxon>
        <taxon>Poales</taxon>
        <taxon>Poaceae</taxon>
        <taxon>PACMAD clade</taxon>
        <taxon>Panicoideae</taxon>
        <taxon>Panicodae</taxon>
        <taxon>Paniceae</taxon>
        <taxon>Cenchrinae</taxon>
        <taxon>Setaria</taxon>
    </lineage>
</organism>
<dbReference type="FunFam" id="3.40.50.300:FF:001447">
    <property type="entry name" value="Ras-related protein Rab-1B"/>
    <property type="match status" value="1"/>
</dbReference>
<evidence type="ECO:0000256" key="1">
    <source>
        <dbReference type="ARBA" id="ARBA00006270"/>
    </source>
</evidence>
<dbReference type="PROSITE" id="PS51421">
    <property type="entry name" value="RAS"/>
    <property type="match status" value="1"/>
</dbReference>
<dbReference type="Gene3D" id="3.40.50.300">
    <property type="entry name" value="P-loop containing nucleotide triphosphate hydrolases"/>
    <property type="match status" value="1"/>
</dbReference>
<dbReference type="PRINTS" id="PR00449">
    <property type="entry name" value="RASTRNSFRMNG"/>
</dbReference>
<dbReference type="GO" id="GO:0003924">
    <property type="term" value="F:GTPase activity"/>
    <property type="evidence" value="ECO:0007669"/>
    <property type="project" value="InterPro"/>
</dbReference>
<dbReference type="Pfam" id="PF00071">
    <property type="entry name" value="Ras"/>
    <property type="match status" value="1"/>
</dbReference>
<dbReference type="PANTHER" id="PTHR47979">
    <property type="entry name" value="DRAB11-RELATED"/>
    <property type="match status" value="1"/>
</dbReference>
<proteinExistence type="inferred from homology"/>
<evidence type="ECO:0000313" key="3">
    <source>
        <dbReference type="EMBL" id="RCV33443.1"/>
    </source>
</evidence>
<accession>A0A368RTM7</accession>
<dbReference type="OrthoDB" id="9989112at2759"/>
<dbReference type="NCBIfam" id="TIGR00231">
    <property type="entry name" value="small_GTP"/>
    <property type="match status" value="1"/>
</dbReference>
<dbReference type="SMART" id="SM00173">
    <property type="entry name" value="RAS"/>
    <property type="match status" value="1"/>
</dbReference>
<gene>
    <name evidence="3" type="ORF">SETIT_7G083800v2</name>
</gene>
<feature type="region of interest" description="Disordered" evidence="2">
    <location>
        <begin position="1"/>
        <end position="22"/>
    </location>
</feature>
<comment type="similarity">
    <text evidence="1">Belongs to the small GTPase superfamily. Rab family.</text>
</comment>
<feature type="compositionally biased region" description="Polar residues" evidence="2">
    <location>
        <begin position="10"/>
        <end position="22"/>
    </location>
</feature>
<dbReference type="EMBL" id="CM003534">
    <property type="protein sequence ID" value="RCV33442.1"/>
    <property type="molecule type" value="Genomic_DNA"/>
</dbReference>
<dbReference type="SUPFAM" id="SSF52540">
    <property type="entry name" value="P-loop containing nucleoside triphosphate hydrolases"/>
    <property type="match status" value="1"/>
</dbReference>